<evidence type="ECO:0000259" key="3">
    <source>
        <dbReference type="Pfam" id="PF01757"/>
    </source>
</evidence>
<keyword evidence="2" id="KW-0812">Transmembrane</keyword>
<proteinExistence type="predicted"/>
<evidence type="ECO:0000256" key="1">
    <source>
        <dbReference type="SAM" id="Coils"/>
    </source>
</evidence>
<dbReference type="GO" id="GO:0016746">
    <property type="term" value="F:acyltransferase activity"/>
    <property type="evidence" value="ECO:0007669"/>
    <property type="project" value="UniProtKB-KW"/>
</dbReference>
<feature type="transmembrane region" description="Helical" evidence="2">
    <location>
        <begin position="257"/>
        <end position="278"/>
    </location>
</feature>
<evidence type="ECO:0000256" key="2">
    <source>
        <dbReference type="SAM" id="Phobius"/>
    </source>
</evidence>
<evidence type="ECO:0000313" key="5">
    <source>
        <dbReference type="Proteomes" id="UP001637996"/>
    </source>
</evidence>
<dbReference type="InterPro" id="IPR050879">
    <property type="entry name" value="Acyltransferase_3"/>
</dbReference>
<feature type="domain" description="Acyltransferase 3" evidence="3">
    <location>
        <begin position="4"/>
        <end position="331"/>
    </location>
</feature>
<protein>
    <submittedName>
        <fullName evidence="4">Acyltransferase family protein</fullName>
        <ecNumber evidence="4">2.3.1.-</ecNumber>
    </submittedName>
</protein>
<feature type="transmembrane region" description="Helical" evidence="2">
    <location>
        <begin position="290"/>
        <end position="308"/>
    </location>
</feature>
<dbReference type="Proteomes" id="UP001637996">
    <property type="component" value="Unassembled WGS sequence"/>
</dbReference>
<keyword evidence="5" id="KW-1185">Reference proteome</keyword>
<dbReference type="EC" id="2.3.1.-" evidence="4"/>
<comment type="caution">
    <text evidence="4">The sequence shown here is derived from an EMBL/GenBank/DDBJ whole genome shotgun (WGS) entry which is preliminary data.</text>
</comment>
<dbReference type="InterPro" id="IPR002656">
    <property type="entry name" value="Acyl_transf_3_dom"/>
</dbReference>
<feature type="transmembrane region" description="Helical" evidence="2">
    <location>
        <begin position="70"/>
        <end position="90"/>
    </location>
</feature>
<feature type="transmembrane region" description="Helical" evidence="2">
    <location>
        <begin position="233"/>
        <end position="251"/>
    </location>
</feature>
<keyword evidence="4" id="KW-0808">Transferase</keyword>
<feature type="coiled-coil region" evidence="1">
    <location>
        <begin position="400"/>
        <end position="427"/>
    </location>
</feature>
<dbReference type="PANTHER" id="PTHR23028">
    <property type="entry name" value="ACETYLTRANSFERASE"/>
    <property type="match status" value="1"/>
</dbReference>
<dbReference type="PANTHER" id="PTHR23028:SF53">
    <property type="entry name" value="ACYL_TRANSF_3 DOMAIN-CONTAINING PROTEIN"/>
    <property type="match status" value="1"/>
</dbReference>
<feature type="transmembrane region" description="Helical" evidence="2">
    <location>
        <begin position="170"/>
        <end position="192"/>
    </location>
</feature>
<dbReference type="EMBL" id="JBGMEI010000004">
    <property type="protein sequence ID" value="MFO3665374.1"/>
    <property type="molecule type" value="Genomic_DNA"/>
</dbReference>
<feature type="transmembrane region" description="Helical" evidence="2">
    <location>
        <begin position="364"/>
        <end position="384"/>
    </location>
</feature>
<feature type="transmembrane region" description="Helical" evidence="2">
    <location>
        <begin position="198"/>
        <end position="221"/>
    </location>
</feature>
<gene>
    <name evidence="4" type="ORF">ACCQ41_03855</name>
</gene>
<feature type="transmembrane region" description="Helical" evidence="2">
    <location>
        <begin position="314"/>
        <end position="336"/>
    </location>
</feature>
<keyword evidence="1" id="KW-0175">Coiled coil</keyword>
<sequence length="602" mass="69153">MKIKGLDFLRVFGILLVLIYHYFPAMLPAGFLGVNVLFVLSGFLISFHLIDELFENKKIDYQKFYSKRFVRIFPGLLLMLFLTTLFIMTINPDYSVGFFDQFLAAISFNYNYFEILRGGSYEGQFITGIFMHTWTLALEIHFYLIWPWIMGFIYKKSLEKRAVKRRFTDLFLMTTFYLAIIGLVLMLALTIIKSVDTGFVYFFDLSRMGSFMVGSFLAAFVKRFSFKKIPYNKATLIGLGLILLMAITMSYSSKVTYFVGFALTDLISGFLILVAYSNKNIMEDKITSRLSDYSYGFYLFHWPVWIIVSDSDKTGKGLLLAILITIALVLFNYHVFEPIFRGKSIISLKERNPKYHINYEKNRLIFQSVFLFMIITSLSLSFAISENAGNMMSLEKQILRESVNQDIEKINLDKKELDQTIDKNNSEFVKSAKKEKTLTLIGDSVMLGPREYLASNIENLYINAEGSRPLEDGASIITQMDQTNNLGDIVIMALGTNAEVTPAPSLEEIVRALPDGKRLILVTCYDNRYDQPHRVSVAMNEISKKYDFITVMDWEDYAIKHPEFYNGTDGVHFYGQTQAYEAYLKLLNEAIEKSLLSPVKGE</sequence>
<dbReference type="Pfam" id="PF01757">
    <property type="entry name" value="Acyl_transf_3"/>
    <property type="match status" value="1"/>
</dbReference>
<accession>A0ABW9M8V9</accession>
<evidence type="ECO:0000313" key="4">
    <source>
        <dbReference type="EMBL" id="MFO3665374.1"/>
    </source>
</evidence>
<dbReference type="SUPFAM" id="SSF52266">
    <property type="entry name" value="SGNH hydrolase"/>
    <property type="match status" value="1"/>
</dbReference>
<name>A0ABW9M8V9_9FIRM</name>
<organism evidence="4 5">
    <name type="scientific">Anaerococcus martiniensis</name>
    <dbReference type="NCBI Taxonomy" id="3115615"/>
    <lineage>
        <taxon>Bacteria</taxon>
        <taxon>Bacillati</taxon>
        <taxon>Bacillota</taxon>
        <taxon>Tissierellia</taxon>
        <taxon>Tissierellales</taxon>
        <taxon>Peptoniphilaceae</taxon>
        <taxon>Anaerococcus</taxon>
    </lineage>
</organism>
<dbReference type="RefSeq" id="WP_410031076.1">
    <property type="nucleotide sequence ID" value="NZ_JBGMEI010000004.1"/>
</dbReference>
<feature type="transmembrane region" description="Helical" evidence="2">
    <location>
        <begin position="29"/>
        <end position="50"/>
    </location>
</feature>
<keyword evidence="2" id="KW-1133">Transmembrane helix</keyword>
<feature type="transmembrane region" description="Helical" evidence="2">
    <location>
        <begin position="7"/>
        <end position="23"/>
    </location>
</feature>
<keyword evidence="4" id="KW-0012">Acyltransferase</keyword>
<keyword evidence="2" id="KW-0472">Membrane</keyword>
<reference evidence="4 5" key="1">
    <citation type="journal article" date="2025" name="Anaerobe">
        <title>Description of Anaerococcus kampingiae sp. nov., Anaerococcus groningensis sp. nov., Anaerococcus martiniensis sp. nov., and Anaerococcus cruorum sp. nov., isolated from human clinical specimens.</title>
        <authorList>
            <person name="Boiten K.E."/>
            <person name="Meijer J."/>
            <person name="van Wezel E.M."/>
            <person name="Veloo A.C.M."/>
        </authorList>
    </citation>
    <scope>NUCLEOTIDE SEQUENCE [LARGE SCALE GENOMIC DNA]</scope>
    <source>
        <strain evidence="4 5">ENR0831</strain>
    </source>
</reference>
<feature type="transmembrane region" description="Helical" evidence="2">
    <location>
        <begin position="125"/>
        <end position="149"/>
    </location>
</feature>